<dbReference type="Proteomes" id="UP001305652">
    <property type="component" value="Chromosome"/>
</dbReference>
<dbReference type="InterPro" id="IPR002781">
    <property type="entry name" value="TM_pro_TauE-like"/>
</dbReference>
<evidence type="ECO:0000313" key="6">
    <source>
        <dbReference type="EMBL" id="WOX57613.1"/>
    </source>
</evidence>
<keyword evidence="4 5" id="KW-0472">Membrane</keyword>
<keyword evidence="5" id="KW-1003">Cell membrane</keyword>
<feature type="transmembrane region" description="Helical" evidence="5">
    <location>
        <begin position="79"/>
        <end position="99"/>
    </location>
</feature>
<sequence>MVVEFTIWWILPLILIGFTIGLLVSVFGGGGGFFYVPLLTLIFQVPTQYAVATSLASIIPTTILGSLGHYRQGNLDVPLGLIFGVGGIIGAFFGAFASGMIPPPLMGKLFGIFMIVLSIPMLFSARRRAGAGTGESPAASRPLTAVRAVEGTVFGIVSGAMAGLFGVSGTPPVIAGLYLMGLPAVKVVGTSIFVLLFNAVAGLTGHLAIGQVHWGLTLFLAAGAATGAYLGPRYLSRIKTPGLERFYGRFFTVLVIALGIVMILE</sequence>
<evidence type="ECO:0000256" key="4">
    <source>
        <dbReference type="ARBA" id="ARBA00023136"/>
    </source>
</evidence>
<name>A0AAX4FUK3_9EURY</name>
<proteinExistence type="inferred from homology"/>
<feature type="transmembrane region" description="Helical" evidence="5">
    <location>
        <begin position="144"/>
        <end position="165"/>
    </location>
</feature>
<feature type="transmembrane region" description="Helical" evidence="5">
    <location>
        <begin position="7"/>
        <end position="36"/>
    </location>
</feature>
<dbReference type="PANTHER" id="PTHR43701:SF2">
    <property type="entry name" value="MEMBRANE TRANSPORTER PROTEIN YJNA-RELATED"/>
    <property type="match status" value="1"/>
</dbReference>
<comment type="similarity">
    <text evidence="5">Belongs to the 4-toluene sulfonate uptake permease (TSUP) (TC 2.A.102) family.</text>
</comment>
<dbReference type="EMBL" id="CP137642">
    <property type="protein sequence ID" value="WOX57613.1"/>
    <property type="molecule type" value="Genomic_DNA"/>
</dbReference>
<keyword evidence="7" id="KW-1185">Reference proteome</keyword>
<keyword evidence="3 5" id="KW-1133">Transmembrane helix</keyword>
<keyword evidence="2 5" id="KW-0812">Transmembrane</keyword>
<evidence type="ECO:0000256" key="1">
    <source>
        <dbReference type="ARBA" id="ARBA00004141"/>
    </source>
</evidence>
<gene>
    <name evidence="6" type="ORF">R6Y96_10030</name>
</gene>
<evidence type="ECO:0000256" key="2">
    <source>
        <dbReference type="ARBA" id="ARBA00022692"/>
    </source>
</evidence>
<dbReference type="GeneID" id="85733497"/>
<dbReference type="RefSeq" id="WP_318621292.1">
    <property type="nucleotide sequence ID" value="NZ_CP137642.1"/>
</dbReference>
<feature type="transmembrane region" description="Helical" evidence="5">
    <location>
        <begin position="105"/>
        <end position="123"/>
    </location>
</feature>
<protein>
    <recommendedName>
        <fullName evidence="5">Probable membrane transporter protein</fullName>
    </recommendedName>
</protein>
<evidence type="ECO:0000256" key="3">
    <source>
        <dbReference type="ARBA" id="ARBA00022989"/>
    </source>
</evidence>
<comment type="subcellular location">
    <subcellularLocation>
        <location evidence="5">Cell membrane</location>
        <topology evidence="5">Multi-pass membrane protein</topology>
    </subcellularLocation>
    <subcellularLocation>
        <location evidence="1">Membrane</location>
        <topology evidence="1">Multi-pass membrane protein</topology>
    </subcellularLocation>
</comment>
<accession>A0AAX4FUK3</accession>
<dbReference type="InterPro" id="IPR051598">
    <property type="entry name" value="TSUP/Inactive_protease-like"/>
</dbReference>
<dbReference type="Pfam" id="PF01925">
    <property type="entry name" value="TauE"/>
    <property type="match status" value="1"/>
</dbReference>
<dbReference type="PANTHER" id="PTHR43701">
    <property type="entry name" value="MEMBRANE TRANSPORTER PROTEIN MJ0441-RELATED"/>
    <property type="match status" value="1"/>
</dbReference>
<feature type="transmembrane region" description="Helical" evidence="5">
    <location>
        <begin position="177"/>
        <end position="200"/>
    </location>
</feature>
<feature type="transmembrane region" description="Helical" evidence="5">
    <location>
        <begin position="48"/>
        <end position="67"/>
    </location>
</feature>
<feature type="transmembrane region" description="Helical" evidence="5">
    <location>
        <begin position="246"/>
        <end position="264"/>
    </location>
</feature>
<dbReference type="GO" id="GO:0005886">
    <property type="term" value="C:plasma membrane"/>
    <property type="evidence" value="ECO:0007669"/>
    <property type="project" value="UniProtKB-SubCell"/>
</dbReference>
<reference evidence="6 7" key="1">
    <citation type="submission" date="2023-10" db="EMBL/GenBank/DDBJ databases">
        <title>The complete genome sequence of Methanoculleus receptaculi DSM 18860.</title>
        <authorList>
            <person name="Lai S.-J."/>
            <person name="You Y.-T."/>
            <person name="Chen S.-C."/>
        </authorList>
    </citation>
    <scope>NUCLEOTIDE SEQUENCE [LARGE SCALE GENOMIC DNA]</scope>
    <source>
        <strain evidence="6 7">DSM 18860</strain>
    </source>
</reference>
<dbReference type="AlphaFoldDB" id="A0AAX4FUK3"/>
<dbReference type="KEGG" id="mrc:R6Y96_10030"/>
<organism evidence="6 7">
    <name type="scientific">Methanoculleus receptaculi</name>
    <dbReference type="NCBI Taxonomy" id="394967"/>
    <lineage>
        <taxon>Archaea</taxon>
        <taxon>Methanobacteriati</taxon>
        <taxon>Methanobacteriota</taxon>
        <taxon>Stenosarchaea group</taxon>
        <taxon>Methanomicrobia</taxon>
        <taxon>Methanomicrobiales</taxon>
        <taxon>Methanomicrobiaceae</taxon>
        <taxon>Methanoculleus</taxon>
    </lineage>
</organism>
<feature type="transmembrane region" description="Helical" evidence="5">
    <location>
        <begin position="212"/>
        <end position="231"/>
    </location>
</feature>
<evidence type="ECO:0000256" key="5">
    <source>
        <dbReference type="RuleBase" id="RU363041"/>
    </source>
</evidence>
<evidence type="ECO:0000313" key="7">
    <source>
        <dbReference type="Proteomes" id="UP001305652"/>
    </source>
</evidence>